<sequence>MAESLELYARLAEKHPDRSQLAVCADEEIIRYIDHIVEFDEIHWMPSVTAFVRAADKNLLVVSISFAFSTAEYYFVYDATLASLSMIPLPRCCCTIHFPSNPLPVRYGDAYALVLFAKNYEYQGEEGFTYGDVLCLWSPSMT</sequence>
<evidence type="ECO:0000313" key="1">
    <source>
        <dbReference type="EMBL" id="KAF0915065.1"/>
    </source>
</evidence>
<dbReference type="Proteomes" id="UP000479710">
    <property type="component" value="Unassembled WGS sequence"/>
</dbReference>
<keyword evidence="2" id="KW-1185">Reference proteome</keyword>
<comment type="caution">
    <text evidence="1">The sequence shown here is derived from an EMBL/GenBank/DDBJ whole genome shotgun (WGS) entry which is preliminary data.</text>
</comment>
<protein>
    <recommendedName>
        <fullName evidence="3">DUF1618 domain-containing protein</fullName>
    </recommendedName>
</protein>
<reference evidence="1 2" key="1">
    <citation type="submission" date="2019-11" db="EMBL/GenBank/DDBJ databases">
        <title>Whole genome sequence of Oryza granulata.</title>
        <authorList>
            <person name="Li W."/>
        </authorList>
    </citation>
    <scope>NUCLEOTIDE SEQUENCE [LARGE SCALE GENOMIC DNA]</scope>
    <source>
        <strain evidence="2">cv. Menghai</strain>
        <tissue evidence="1">Leaf</tissue>
    </source>
</reference>
<name>A0A6G1DQE8_9ORYZ</name>
<organism evidence="1 2">
    <name type="scientific">Oryza meyeriana var. granulata</name>
    <dbReference type="NCBI Taxonomy" id="110450"/>
    <lineage>
        <taxon>Eukaryota</taxon>
        <taxon>Viridiplantae</taxon>
        <taxon>Streptophyta</taxon>
        <taxon>Embryophyta</taxon>
        <taxon>Tracheophyta</taxon>
        <taxon>Spermatophyta</taxon>
        <taxon>Magnoliopsida</taxon>
        <taxon>Liliopsida</taxon>
        <taxon>Poales</taxon>
        <taxon>Poaceae</taxon>
        <taxon>BOP clade</taxon>
        <taxon>Oryzoideae</taxon>
        <taxon>Oryzeae</taxon>
        <taxon>Oryzinae</taxon>
        <taxon>Oryza</taxon>
        <taxon>Oryza meyeriana</taxon>
    </lineage>
</organism>
<evidence type="ECO:0000313" key="2">
    <source>
        <dbReference type="Proteomes" id="UP000479710"/>
    </source>
</evidence>
<dbReference type="AlphaFoldDB" id="A0A6G1DQE8"/>
<gene>
    <name evidence="1" type="ORF">E2562_033184</name>
</gene>
<accession>A0A6G1DQE8</accession>
<evidence type="ECO:0008006" key="3">
    <source>
        <dbReference type="Google" id="ProtNLM"/>
    </source>
</evidence>
<dbReference type="EMBL" id="SPHZ02000006">
    <property type="protein sequence ID" value="KAF0915065.1"/>
    <property type="molecule type" value="Genomic_DNA"/>
</dbReference>
<proteinExistence type="predicted"/>
<dbReference type="OrthoDB" id="629308at2759"/>